<feature type="compositionally biased region" description="Basic and acidic residues" evidence="1">
    <location>
        <begin position="50"/>
        <end position="64"/>
    </location>
</feature>
<evidence type="ECO:0000313" key="3">
    <source>
        <dbReference type="Proteomes" id="UP000887540"/>
    </source>
</evidence>
<dbReference type="PANTHER" id="PTHR47385">
    <property type="entry name" value="CALPONIN"/>
    <property type="match status" value="1"/>
</dbReference>
<dbReference type="GO" id="GO:0015629">
    <property type="term" value="C:actin cytoskeleton"/>
    <property type="evidence" value="ECO:0007669"/>
    <property type="project" value="TreeGrafter"/>
</dbReference>
<feature type="region of interest" description="Disordered" evidence="1">
    <location>
        <begin position="240"/>
        <end position="297"/>
    </location>
</feature>
<proteinExistence type="predicted"/>
<dbReference type="GO" id="GO:0051015">
    <property type="term" value="F:actin filament binding"/>
    <property type="evidence" value="ECO:0007669"/>
    <property type="project" value="TreeGrafter"/>
</dbReference>
<evidence type="ECO:0000259" key="2">
    <source>
        <dbReference type="PROSITE" id="PS50021"/>
    </source>
</evidence>
<feature type="domain" description="Calponin-homology (CH)" evidence="2">
    <location>
        <begin position="77"/>
        <end position="201"/>
    </location>
</feature>
<evidence type="ECO:0000313" key="4">
    <source>
        <dbReference type="WBParaSite" id="ACRNAN_scaffold6872.g25605.t1"/>
    </source>
</evidence>
<accession>A0A914ECM8</accession>
<evidence type="ECO:0000256" key="1">
    <source>
        <dbReference type="SAM" id="MobiDB-lite"/>
    </source>
</evidence>
<sequence>MSAAEVAITEPVKVDDQQPQTAAPEEHTANGTATEETEPKVNGHGVNGTAKKEVEPPKDPKEDPLGWISQQIPPAVHKVNHLILDWVQKTAVDEEDKRVPLPGKNEQVTRNQFLNFLKDGTVLAKLANKFSPGSVEPVHEGEEANTKENQTANLEGFIKFVKEKAGLPEEQVFTVEDIQEKGKAGYGPVFNTIFQLGLKAQDLFAQNGIDVDKLAQEAAQAVRFNFIQLILNFFKRARPTTGKPASAKPTTENGTTTNEAAIADKVIEETVVDEEKPGEQPPALPANPPPSEPIAAQ</sequence>
<dbReference type="GO" id="GO:0007015">
    <property type="term" value="P:actin filament organization"/>
    <property type="evidence" value="ECO:0007669"/>
    <property type="project" value="TreeGrafter"/>
</dbReference>
<dbReference type="WBParaSite" id="ACRNAN_scaffold6872.g25605.t1">
    <property type="protein sequence ID" value="ACRNAN_scaffold6872.g25605.t1"/>
    <property type="gene ID" value="ACRNAN_scaffold6872.g25605"/>
</dbReference>
<dbReference type="PANTHER" id="PTHR47385:SF14">
    <property type="entry name" value="TRANSGELIN"/>
    <property type="match status" value="1"/>
</dbReference>
<reference evidence="4" key="1">
    <citation type="submission" date="2022-11" db="UniProtKB">
        <authorList>
            <consortium name="WormBaseParasite"/>
        </authorList>
    </citation>
    <scope>IDENTIFICATION</scope>
</reference>
<feature type="compositionally biased region" description="Basic and acidic residues" evidence="1">
    <location>
        <begin position="265"/>
        <end position="278"/>
    </location>
</feature>
<dbReference type="InterPro" id="IPR001715">
    <property type="entry name" value="CH_dom"/>
</dbReference>
<dbReference type="Gene3D" id="1.10.418.10">
    <property type="entry name" value="Calponin-like domain"/>
    <property type="match status" value="1"/>
</dbReference>
<feature type="region of interest" description="Disordered" evidence="1">
    <location>
        <begin position="1"/>
        <end position="65"/>
    </location>
</feature>
<dbReference type="Pfam" id="PF00307">
    <property type="entry name" value="CH"/>
    <property type="match status" value="1"/>
</dbReference>
<organism evidence="3 4">
    <name type="scientific">Acrobeloides nanus</name>
    <dbReference type="NCBI Taxonomy" id="290746"/>
    <lineage>
        <taxon>Eukaryota</taxon>
        <taxon>Metazoa</taxon>
        <taxon>Ecdysozoa</taxon>
        <taxon>Nematoda</taxon>
        <taxon>Chromadorea</taxon>
        <taxon>Rhabditida</taxon>
        <taxon>Tylenchina</taxon>
        <taxon>Cephalobomorpha</taxon>
        <taxon>Cephaloboidea</taxon>
        <taxon>Cephalobidae</taxon>
        <taxon>Acrobeloides</taxon>
    </lineage>
</organism>
<dbReference type="SUPFAM" id="SSF47576">
    <property type="entry name" value="Calponin-homology domain, CH-domain"/>
    <property type="match status" value="1"/>
</dbReference>
<dbReference type="Proteomes" id="UP000887540">
    <property type="component" value="Unplaced"/>
</dbReference>
<feature type="compositionally biased region" description="Low complexity" evidence="1">
    <location>
        <begin position="250"/>
        <end position="261"/>
    </location>
</feature>
<name>A0A914ECM8_9BILA</name>
<dbReference type="PROSITE" id="PS50021">
    <property type="entry name" value="CH"/>
    <property type="match status" value="1"/>
</dbReference>
<dbReference type="InterPro" id="IPR036872">
    <property type="entry name" value="CH_dom_sf"/>
</dbReference>
<protein>
    <submittedName>
        <fullName evidence="4">Calponin-homology (CH) domain-containing protein</fullName>
    </submittedName>
</protein>
<dbReference type="AlphaFoldDB" id="A0A914ECM8"/>
<keyword evidence="3" id="KW-1185">Reference proteome</keyword>
<dbReference type="CDD" id="cd00014">
    <property type="entry name" value="CH_SF"/>
    <property type="match status" value="1"/>
</dbReference>
<feature type="compositionally biased region" description="Pro residues" evidence="1">
    <location>
        <begin position="279"/>
        <end position="297"/>
    </location>
</feature>
<dbReference type="SMART" id="SM00033">
    <property type="entry name" value="CH"/>
    <property type="match status" value="1"/>
</dbReference>
<dbReference type="InterPro" id="IPR050606">
    <property type="entry name" value="Calponin-like"/>
</dbReference>